<dbReference type="Proteomes" id="UP000228767">
    <property type="component" value="Unassembled WGS sequence"/>
</dbReference>
<name>A0A2H0REU1_9BACT</name>
<dbReference type="SUPFAM" id="SSF53448">
    <property type="entry name" value="Nucleotide-diphospho-sugar transferases"/>
    <property type="match status" value="1"/>
</dbReference>
<sequence length="244" mass="27501">MKYIVVIPARYESSRLPGKPLIKIAGVPMIERTYRQCLKAVPNTQIVIATDDDRIKDHGEAIGANVVMTPSDCKTGTDRVASLLDSLDADVFINVQGDEPIFDPKDLSDMIAEAEKGEHGVVNGYSPITDEDQFRSRTIPKVVFGNDGTLMYMSRSPIPSNKQMEFKKAWRQICVYSFSRKALELFRSQKEKTTLEEIEDIEILRFCELGIPVKMIPLSDHSIAVDVPEDVLRVEKAIRDRNLN</sequence>
<dbReference type="InterPro" id="IPR004528">
    <property type="entry name" value="KdsB"/>
</dbReference>
<evidence type="ECO:0000313" key="4">
    <source>
        <dbReference type="EMBL" id="PIR44977.1"/>
    </source>
</evidence>
<gene>
    <name evidence="4" type="ORF">COV10_02100</name>
</gene>
<dbReference type="NCBIfam" id="NF009905">
    <property type="entry name" value="PRK13368.1"/>
    <property type="match status" value="1"/>
</dbReference>
<dbReference type="GO" id="GO:0009103">
    <property type="term" value="P:lipopolysaccharide biosynthetic process"/>
    <property type="evidence" value="ECO:0007669"/>
    <property type="project" value="UniProtKB-KW"/>
</dbReference>
<organism evidence="4 5">
    <name type="scientific">Candidatus Vogelbacteria bacterium CG10_big_fil_rev_8_21_14_0_10_51_16</name>
    <dbReference type="NCBI Taxonomy" id="1975045"/>
    <lineage>
        <taxon>Bacteria</taxon>
        <taxon>Candidatus Vogeliibacteriota</taxon>
    </lineage>
</organism>
<protein>
    <submittedName>
        <fullName evidence="4">3-deoxy-manno-octulosonate cytidylyltransferase</fullName>
    </submittedName>
</protein>
<keyword evidence="1 4" id="KW-0808">Transferase</keyword>
<dbReference type="EMBL" id="PCYI01000014">
    <property type="protein sequence ID" value="PIR44977.1"/>
    <property type="molecule type" value="Genomic_DNA"/>
</dbReference>
<dbReference type="InterPro" id="IPR029044">
    <property type="entry name" value="Nucleotide-diphossugar_trans"/>
</dbReference>
<evidence type="ECO:0000256" key="1">
    <source>
        <dbReference type="ARBA" id="ARBA00022679"/>
    </source>
</evidence>
<dbReference type="PANTHER" id="PTHR42866:SF2">
    <property type="entry name" value="3-DEOXY-MANNO-OCTULOSONATE CYTIDYLYLTRANSFERASE, MITOCHONDRIAL"/>
    <property type="match status" value="1"/>
</dbReference>
<dbReference type="PANTHER" id="PTHR42866">
    <property type="entry name" value="3-DEOXY-MANNO-OCTULOSONATE CYTIDYLYLTRANSFERASE"/>
    <property type="match status" value="1"/>
</dbReference>
<evidence type="ECO:0000256" key="3">
    <source>
        <dbReference type="ARBA" id="ARBA00022985"/>
    </source>
</evidence>
<keyword evidence="3" id="KW-0448">Lipopolysaccharide biosynthesis</keyword>
<reference evidence="4 5" key="1">
    <citation type="submission" date="2017-09" db="EMBL/GenBank/DDBJ databases">
        <title>Depth-based differentiation of microbial function through sediment-hosted aquifers and enrichment of novel symbionts in the deep terrestrial subsurface.</title>
        <authorList>
            <person name="Probst A.J."/>
            <person name="Ladd B."/>
            <person name="Jarett J.K."/>
            <person name="Geller-Mcgrath D.E."/>
            <person name="Sieber C.M."/>
            <person name="Emerson J.B."/>
            <person name="Anantharaman K."/>
            <person name="Thomas B.C."/>
            <person name="Malmstrom R."/>
            <person name="Stieglmeier M."/>
            <person name="Klingl A."/>
            <person name="Woyke T."/>
            <person name="Ryan C.M."/>
            <person name="Banfield J.F."/>
        </authorList>
    </citation>
    <scope>NUCLEOTIDE SEQUENCE [LARGE SCALE GENOMIC DNA]</scope>
    <source>
        <strain evidence="4">CG10_big_fil_rev_8_21_14_0_10_51_16</strain>
    </source>
</reference>
<dbReference type="InterPro" id="IPR003329">
    <property type="entry name" value="Cytidylyl_trans"/>
</dbReference>
<dbReference type="Gene3D" id="3.90.550.10">
    <property type="entry name" value="Spore Coat Polysaccharide Biosynthesis Protein SpsA, Chain A"/>
    <property type="match status" value="1"/>
</dbReference>
<evidence type="ECO:0000256" key="2">
    <source>
        <dbReference type="ARBA" id="ARBA00022695"/>
    </source>
</evidence>
<dbReference type="Pfam" id="PF02348">
    <property type="entry name" value="CTP_transf_3"/>
    <property type="match status" value="1"/>
</dbReference>
<dbReference type="GO" id="GO:0008690">
    <property type="term" value="F:3-deoxy-manno-octulosonate cytidylyltransferase activity"/>
    <property type="evidence" value="ECO:0007669"/>
    <property type="project" value="InterPro"/>
</dbReference>
<proteinExistence type="predicted"/>
<keyword evidence="2 4" id="KW-0548">Nucleotidyltransferase</keyword>
<dbReference type="CDD" id="cd02517">
    <property type="entry name" value="CMP-KDO-Synthetase"/>
    <property type="match status" value="1"/>
</dbReference>
<dbReference type="AlphaFoldDB" id="A0A2H0REU1"/>
<comment type="caution">
    <text evidence="4">The sequence shown here is derived from an EMBL/GenBank/DDBJ whole genome shotgun (WGS) entry which is preliminary data.</text>
</comment>
<dbReference type="NCBIfam" id="NF003952">
    <property type="entry name" value="PRK05450.1-5"/>
    <property type="match status" value="1"/>
</dbReference>
<evidence type="ECO:0000313" key="5">
    <source>
        <dbReference type="Proteomes" id="UP000228767"/>
    </source>
</evidence>
<accession>A0A2H0REU1</accession>
<dbReference type="GO" id="GO:0005829">
    <property type="term" value="C:cytosol"/>
    <property type="evidence" value="ECO:0007669"/>
    <property type="project" value="TreeGrafter"/>
</dbReference>